<keyword evidence="2" id="KW-1185">Reference proteome</keyword>
<gene>
    <name evidence="1" type="ORF">GGQ79_003741</name>
</gene>
<reference evidence="1 2" key="1">
    <citation type="submission" date="2020-08" db="EMBL/GenBank/DDBJ databases">
        <title>Genomic Encyclopedia of Type Strains, Phase IV (KMG-IV): sequencing the most valuable type-strain genomes for metagenomic binning, comparative biology and taxonomic classification.</title>
        <authorList>
            <person name="Goeker M."/>
        </authorList>
    </citation>
    <scope>NUCLEOTIDE SEQUENCE [LARGE SCALE GENOMIC DNA]</scope>
    <source>
        <strain evidence="1 2">DSM 23868</strain>
    </source>
</reference>
<organism evidence="1 2">
    <name type="scientific">Brucella pecoris</name>
    <dbReference type="NCBI Taxonomy" id="867683"/>
    <lineage>
        <taxon>Bacteria</taxon>
        <taxon>Pseudomonadati</taxon>
        <taxon>Pseudomonadota</taxon>
        <taxon>Alphaproteobacteria</taxon>
        <taxon>Hyphomicrobiales</taxon>
        <taxon>Brucellaceae</taxon>
        <taxon>Brucella/Ochrobactrum group</taxon>
        <taxon>Brucella</taxon>
    </lineage>
</organism>
<name>A0AB34YZB8_9HYPH</name>
<proteinExistence type="predicted"/>
<sequence length="41" mass="4680">MCLGFMTLAEVFAILCRNQADLIAHSMMQWGEFLTLMTIDL</sequence>
<dbReference type="AlphaFoldDB" id="A0AB34YZB8"/>
<evidence type="ECO:0000313" key="1">
    <source>
        <dbReference type="EMBL" id="MBB4095198.1"/>
    </source>
</evidence>
<comment type="caution">
    <text evidence="1">The sequence shown here is derived from an EMBL/GenBank/DDBJ whole genome shotgun (WGS) entry which is preliminary data.</text>
</comment>
<protein>
    <submittedName>
        <fullName evidence="1">Heme iron utilization protein</fullName>
    </submittedName>
</protein>
<evidence type="ECO:0000313" key="2">
    <source>
        <dbReference type="Proteomes" id="UP000553980"/>
    </source>
</evidence>
<accession>A0AB34YZB8</accession>
<dbReference type="Proteomes" id="UP000553980">
    <property type="component" value="Unassembled WGS sequence"/>
</dbReference>
<dbReference type="EMBL" id="JACIEX010000009">
    <property type="protein sequence ID" value="MBB4095198.1"/>
    <property type="molecule type" value="Genomic_DNA"/>
</dbReference>